<feature type="compositionally biased region" description="Acidic residues" evidence="1">
    <location>
        <begin position="85"/>
        <end position="94"/>
    </location>
</feature>
<dbReference type="EMBL" id="JBHSDI010000001">
    <property type="protein sequence ID" value="MFC4257486.1"/>
    <property type="molecule type" value="Genomic_DNA"/>
</dbReference>
<feature type="compositionally biased region" description="Basic and acidic residues" evidence="1">
    <location>
        <begin position="46"/>
        <end position="64"/>
    </location>
</feature>
<evidence type="ECO:0000256" key="1">
    <source>
        <dbReference type="SAM" id="MobiDB-lite"/>
    </source>
</evidence>
<keyword evidence="2" id="KW-0732">Signal</keyword>
<evidence type="ECO:0000256" key="2">
    <source>
        <dbReference type="SAM" id="SignalP"/>
    </source>
</evidence>
<comment type="caution">
    <text evidence="3">The sequence shown here is derived from an EMBL/GenBank/DDBJ whole genome shotgun (WGS) entry which is preliminary data.</text>
</comment>
<evidence type="ECO:0000313" key="4">
    <source>
        <dbReference type="Proteomes" id="UP001595798"/>
    </source>
</evidence>
<protein>
    <submittedName>
        <fullName evidence="3">Uncharacterized protein</fullName>
    </submittedName>
</protein>
<sequence length="94" mass="10240">MSRIITSTKFAAILTGLAMTATASVGHAQQKWMEQVLEQTSQEQTLVKEEKAKEQAGERGKDTETAEESLSPQNAAPADINISDLYDDEGNSRI</sequence>
<name>A0ABV8QDH4_9GAMM</name>
<dbReference type="Proteomes" id="UP001595798">
    <property type="component" value="Unassembled WGS sequence"/>
</dbReference>
<reference evidence="4" key="1">
    <citation type="journal article" date="2019" name="Int. J. Syst. Evol. Microbiol.">
        <title>The Global Catalogue of Microorganisms (GCM) 10K type strain sequencing project: providing services to taxonomists for standard genome sequencing and annotation.</title>
        <authorList>
            <consortium name="The Broad Institute Genomics Platform"/>
            <consortium name="The Broad Institute Genome Sequencing Center for Infectious Disease"/>
            <person name="Wu L."/>
            <person name="Ma J."/>
        </authorList>
    </citation>
    <scope>NUCLEOTIDE SEQUENCE [LARGE SCALE GENOMIC DNA]</scope>
    <source>
        <strain evidence="4">CECT 7297</strain>
    </source>
</reference>
<gene>
    <name evidence="3" type="ORF">ACFOZ5_00410</name>
</gene>
<feature type="chain" id="PRO_5047067455" evidence="2">
    <location>
        <begin position="24"/>
        <end position="94"/>
    </location>
</feature>
<organism evidence="3 4">
    <name type="scientific">Marinobacter lacisalsi</name>
    <dbReference type="NCBI Taxonomy" id="475979"/>
    <lineage>
        <taxon>Bacteria</taxon>
        <taxon>Pseudomonadati</taxon>
        <taxon>Pseudomonadota</taxon>
        <taxon>Gammaproteobacteria</taxon>
        <taxon>Pseudomonadales</taxon>
        <taxon>Marinobacteraceae</taxon>
        <taxon>Marinobacter</taxon>
    </lineage>
</organism>
<feature type="region of interest" description="Disordered" evidence="1">
    <location>
        <begin position="41"/>
        <end position="94"/>
    </location>
</feature>
<evidence type="ECO:0000313" key="3">
    <source>
        <dbReference type="EMBL" id="MFC4257486.1"/>
    </source>
</evidence>
<accession>A0ABV8QDH4</accession>
<keyword evidence="4" id="KW-1185">Reference proteome</keyword>
<feature type="signal peptide" evidence="2">
    <location>
        <begin position="1"/>
        <end position="23"/>
    </location>
</feature>
<dbReference type="RefSeq" id="WP_379884649.1">
    <property type="nucleotide sequence ID" value="NZ_JBHSDI010000001.1"/>
</dbReference>
<proteinExistence type="predicted"/>